<evidence type="ECO:0000313" key="2">
    <source>
        <dbReference type="EMBL" id="BAC94585.1"/>
    </source>
</evidence>
<dbReference type="EMBL" id="BA000037">
    <property type="protein sequence ID" value="BAC94585.1"/>
    <property type="molecule type" value="Genomic_DNA"/>
</dbReference>
<accession>Q7MKH1</accession>
<evidence type="ECO:0000313" key="3">
    <source>
        <dbReference type="Proteomes" id="UP000002675"/>
    </source>
</evidence>
<proteinExistence type="predicted"/>
<name>Q7MKH1_VIBVY</name>
<feature type="region of interest" description="Disordered" evidence="1">
    <location>
        <begin position="18"/>
        <end position="41"/>
    </location>
</feature>
<organism evidence="2 3">
    <name type="scientific">Vibrio vulnificus (strain YJ016)</name>
    <dbReference type="NCBI Taxonomy" id="196600"/>
    <lineage>
        <taxon>Bacteria</taxon>
        <taxon>Pseudomonadati</taxon>
        <taxon>Pseudomonadota</taxon>
        <taxon>Gammaproteobacteria</taxon>
        <taxon>Vibrionales</taxon>
        <taxon>Vibrionaceae</taxon>
        <taxon>Vibrio</taxon>
    </lineage>
</organism>
<dbReference type="KEGG" id="vvy:VV1820"/>
<dbReference type="AlphaFoldDB" id="Q7MKH1"/>
<dbReference type="Proteomes" id="UP000002675">
    <property type="component" value="Chromosome I"/>
</dbReference>
<reference evidence="2 3" key="1">
    <citation type="journal article" date="2003" name="Genome Res.">
        <title>Comparative genome analysis of Vibrio vulnificus, a marine pathogen.</title>
        <authorList>
            <person name="Chen C.Y."/>
            <person name="Wu K.M."/>
            <person name="Chang Y.C."/>
            <person name="Chang C.H."/>
            <person name="Tsai H.C."/>
            <person name="Liao T.L."/>
            <person name="Liu Y.M."/>
            <person name="Chen H.J."/>
            <person name="Shen A.B."/>
            <person name="Li J.C."/>
            <person name="Su T.L."/>
            <person name="Shao C.P."/>
            <person name="Lee C.T."/>
            <person name="Hor L.I."/>
            <person name="Tsai S.F."/>
        </authorList>
    </citation>
    <scope>NUCLEOTIDE SEQUENCE [LARGE SCALE GENOMIC DNA]</scope>
    <source>
        <strain evidence="2 3">YJ016</strain>
    </source>
</reference>
<protein>
    <submittedName>
        <fullName evidence="2">Uncharacterized protein</fullName>
    </submittedName>
</protein>
<gene>
    <name evidence="2" type="ordered locus">VV1820</name>
</gene>
<sequence>MLHFVYVLHNFTRNSNAALSGEQRHPPNLNHCDVNTKAESN</sequence>
<dbReference type="HOGENOM" id="CLU_3278673_0_0_6"/>
<evidence type="ECO:0000256" key="1">
    <source>
        <dbReference type="SAM" id="MobiDB-lite"/>
    </source>
</evidence>